<organism evidence="5">
    <name type="scientific">Ixodes ricinus</name>
    <name type="common">Common tick</name>
    <name type="synonym">Acarus ricinus</name>
    <dbReference type="NCBI Taxonomy" id="34613"/>
    <lineage>
        <taxon>Eukaryota</taxon>
        <taxon>Metazoa</taxon>
        <taxon>Ecdysozoa</taxon>
        <taxon>Arthropoda</taxon>
        <taxon>Chelicerata</taxon>
        <taxon>Arachnida</taxon>
        <taxon>Acari</taxon>
        <taxon>Parasitiformes</taxon>
        <taxon>Ixodida</taxon>
        <taxon>Ixodoidea</taxon>
        <taxon>Ixodidae</taxon>
        <taxon>Ixodinae</taxon>
        <taxon>Ixodes</taxon>
    </lineage>
</organism>
<sequence>MTEKQGSKPEENNADEKQVAANNHSEKEAAANEDPAKSEADGNLKSSSSTDVTIPIGDSEPTKSEKQAEEGESDKLPLRDRLAIYRRKRYVLVGTAVGLLVLVTIVLVGTALSNGGLGFEEEWKTPIAVTECGPVEGHFEDDVFVFRGVPYALAPVGDRRWKPPSPFQRLEDCWRGTKQVHEFAPRCYQKGIPGVKLNMSEDCLFLNVYTPSLSTRRLRPVVVYVLGGSLMGLGEEDLHLQPSPALARRQDVVMLTFDFRRNVFGFLALDQLSKSVHPPTSGNYGFLDQVAVLKWVQRNIQQFGGDPNKVTVFGHGAGATSALLLMTSGLTKGLLSKVWISGASVNFPNRTLDDAIQDNLEFLSNLGCTDIVCMKNKSSAQVMAAVPNFWYDDAYAQLPSAGERNGPSLALVDGHFLRDNVYDLWASQVYKVPIVIGSNLQEFASRRVLPDMETADVSEILTYVRDRLNTIDVKLAEEMISLYIGNDTSPAKQLHTMISDVRVTCPLQLLTRDLVNATEGGVHFYVVDHVPNALLNFSSNAVPTKFSPHGLDVAAILGQLASRNETAFSSRGDLQFQHNLQELFYNFVYTGTPSLGSQPLKENPFTNYVGANVRSRASQHDACAAWEKYGVFPTYAKMN</sequence>
<evidence type="ECO:0000256" key="2">
    <source>
        <dbReference type="SAM" id="MobiDB-lite"/>
    </source>
</evidence>
<evidence type="ECO:0000256" key="3">
    <source>
        <dbReference type="SAM" id="Phobius"/>
    </source>
</evidence>
<feature type="compositionally biased region" description="Basic and acidic residues" evidence="2">
    <location>
        <begin position="60"/>
        <end position="74"/>
    </location>
</feature>
<feature type="compositionally biased region" description="Basic and acidic residues" evidence="2">
    <location>
        <begin position="1"/>
        <end position="42"/>
    </location>
</feature>
<dbReference type="PROSITE" id="PS00941">
    <property type="entry name" value="CARBOXYLESTERASE_B_2"/>
    <property type="match status" value="1"/>
</dbReference>
<dbReference type="AlphaFoldDB" id="A0A131Y1Y6"/>
<dbReference type="PANTHER" id="PTHR11559">
    <property type="entry name" value="CARBOXYLESTERASE"/>
    <property type="match status" value="1"/>
</dbReference>
<keyword evidence="1" id="KW-0325">Glycoprotein</keyword>
<evidence type="ECO:0000313" key="5">
    <source>
        <dbReference type="EMBL" id="JAP73259.1"/>
    </source>
</evidence>
<keyword evidence="3" id="KW-0472">Membrane</keyword>
<accession>A0A131Y1Y6</accession>
<name>A0A131Y1Y6_IXORI</name>
<keyword evidence="3" id="KW-1133">Transmembrane helix</keyword>
<proteinExistence type="evidence at transcript level"/>
<dbReference type="ESTHER" id="ixosc-b7qa70">
    <property type="family name" value="Neurotactin"/>
</dbReference>
<keyword evidence="3" id="KW-0812">Transmembrane</keyword>
<dbReference type="Pfam" id="PF00135">
    <property type="entry name" value="COesterase"/>
    <property type="match status" value="1"/>
</dbReference>
<evidence type="ECO:0000256" key="1">
    <source>
        <dbReference type="ARBA" id="ARBA00023180"/>
    </source>
</evidence>
<dbReference type="InterPro" id="IPR002018">
    <property type="entry name" value="CarbesteraseB"/>
</dbReference>
<feature type="domain" description="Carboxylesterase type B" evidence="4">
    <location>
        <begin position="125"/>
        <end position="596"/>
    </location>
</feature>
<dbReference type="InterPro" id="IPR050309">
    <property type="entry name" value="Type-B_Carboxylest/Lipase"/>
</dbReference>
<dbReference type="InterPro" id="IPR019819">
    <property type="entry name" value="Carboxylesterase_B_CS"/>
</dbReference>
<feature type="transmembrane region" description="Helical" evidence="3">
    <location>
        <begin position="90"/>
        <end position="112"/>
    </location>
</feature>
<dbReference type="SUPFAM" id="SSF53474">
    <property type="entry name" value="alpha/beta-Hydrolases"/>
    <property type="match status" value="1"/>
</dbReference>
<evidence type="ECO:0000259" key="4">
    <source>
        <dbReference type="Pfam" id="PF00135"/>
    </source>
</evidence>
<dbReference type="Gene3D" id="3.40.50.1820">
    <property type="entry name" value="alpha/beta hydrolase"/>
    <property type="match status" value="1"/>
</dbReference>
<feature type="region of interest" description="Disordered" evidence="2">
    <location>
        <begin position="1"/>
        <end position="74"/>
    </location>
</feature>
<reference evidence="5" key="1">
    <citation type="submission" date="2016-02" db="EMBL/GenBank/DDBJ databases">
        <title>RNAseq analyses of the midgut from blood- or serum-fed Ixodes ricinus ticks.</title>
        <authorList>
            <person name="Perner J."/>
            <person name="Provaznik J."/>
            <person name="Schrenkova J."/>
            <person name="Urbanova V."/>
            <person name="Ribeiro J.M."/>
            <person name="Kopacek P."/>
        </authorList>
    </citation>
    <scope>NUCLEOTIDE SEQUENCE</scope>
    <source>
        <tissue evidence="5">Gut</tissue>
    </source>
</reference>
<dbReference type="EMBL" id="GEFM01002537">
    <property type="protein sequence ID" value="JAP73259.1"/>
    <property type="molecule type" value="mRNA"/>
</dbReference>
<dbReference type="InterPro" id="IPR029058">
    <property type="entry name" value="AB_hydrolase_fold"/>
</dbReference>
<protein>
    <submittedName>
        <fullName evidence="5">Putative esterase and lipase</fullName>
    </submittedName>
</protein>